<dbReference type="EMBL" id="CM017654">
    <property type="protein sequence ID" value="TYI75815.1"/>
    <property type="molecule type" value="Genomic_DNA"/>
</dbReference>
<reference evidence="1 2" key="1">
    <citation type="submission" date="2019-07" db="EMBL/GenBank/DDBJ databases">
        <title>WGS assembly of Gossypium mustelinum.</title>
        <authorList>
            <person name="Chen Z.J."/>
            <person name="Sreedasyam A."/>
            <person name="Ando A."/>
            <person name="Song Q."/>
            <person name="De L."/>
            <person name="Hulse-Kemp A."/>
            <person name="Ding M."/>
            <person name="Ye W."/>
            <person name="Kirkbride R."/>
            <person name="Jenkins J."/>
            <person name="Plott C."/>
            <person name="Lovell J."/>
            <person name="Lin Y.-M."/>
            <person name="Vaughn R."/>
            <person name="Liu B."/>
            <person name="Li W."/>
            <person name="Simpson S."/>
            <person name="Scheffler B."/>
            <person name="Saski C."/>
            <person name="Grover C."/>
            <person name="Hu G."/>
            <person name="Conover J."/>
            <person name="Carlson J."/>
            <person name="Shu S."/>
            <person name="Boston L."/>
            <person name="Williams M."/>
            <person name="Peterson D."/>
            <person name="Mcgee K."/>
            <person name="Jones D."/>
            <person name="Wendel J."/>
            <person name="Stelly D."/>
            <person name="Grimwood J."/>
            <person name="Schmutz J."/>
        </authorList>
    </citation>
    <scope>NUCLEOTIDE SEQUENCE [LARGE SCALE GENOMIC DNA]</scope>
    <source>
        <strain evidence="1">1408120.09</strain>
    </source>
</reference>
<keyword evidence="2" id="KW-1185">Reference proteome</keyword>
<gene>
    <name evidence="1" type="ORF">E1A91_D06G033200v1</name>
</gene>
<accession>A0A5D2UGD0</accession>
<protein>
    <submittedName>
        <fullName evidence="1">Uncharacterized protein</fullName>
    </submittedName>
</protein>
<name>A0A5D2UGD0_GOSMU</name>
<evidence type="ECO:0000313" key="1">
    <source>
        <dbReference type="EMBL" id="TYI75815.1"/>
    </source>
</evidence>
<organism evidence="1 2">
    <name type="scientific">Gossypium mustelinum</name>
    <name type="common">Cotton</name>
    <name type="synonym">Gossypium caicoense</name>
    <dbReference type="NCBI Taxonomy" id="34275"/>
    <lineage>
        <taxon>Eukaryota</taxon>
        <taxon>Viridiplantae</taxon>
        <taxon>Streptophyta</taxon>
        <taxon>Embryophyta</taxon>
        <taxon>Tracheophyta</taxon>
        <taxon>Spermatophyta</taxon>
        <taxon>Magnoliopsida</taxon>
        <taxon>eudicotyledons</taxon>
        <taxon>Gunneridae</taxon>
        <taxon>Pentapetalae</taxon>
        <taxon>rosids</taxon>
        <taxon>malvids</taxon>
        <taxon>Malvales</taxon>
        <taxon>Malvaceae</taxon>
        <taxon>Malvoideae</taxon>
        <taxon>Gossypium</taxon>
    </lineage>
</organism>
<sequence>MYLQSQIEIKIKSQCSSYSSYINADPSFPICFLWQLEAASFWPYGWGNLRPFLLATVLVYPFCSGGVTLEAASSCPGARFFHHPGNWEPDSNGVAAHQVFQFQPKVSTYLRHRKFKG</sequence>
<dbReference type="AlphaFoldDB" id="A0A5D2UGD0"/>
<proteinExistence type="predicted"/>
<dbReference type="Proteomes" id="UP000323597">
    <property type="component" value="Chromosome D06"/>
</dbReference>
<evidence type="ECO:0000313" key="2">
    <source>
        <dbReference type="Proteomes" id="UP000323597"/>
    </source>
</evidence>